<dbReference type="AlphaFoldDB" id="A0A2K3UTM1"/>
<keyword evidence="3" id="KW-0804">Transcription</keyword>
<evidence type="ECO:0000313" key="7">
    <source>
        <dbReference type="Proteomes" id="UP000236379"/>
    </source>
</evidence>
<dbReference type="InterPro" id="IPR009057">
    <property type="entry name" value="Homeodomain-like_sf"/>
</dbReference>
<dbReference type="InterPro" id="IPR036271">
    <property type="entry name" value="Tet_transcr_reg_TetR-rel_C_sf"/>
</dbReference>
<dbReference type="Proteomes" id="UP000236379">
    <property type="component" value="Unassembled WGS sequence"/>
</dbReference>
<dbReference type="Gene3D" id="1.10.357.10">
    <property type="entry name" value="Tetracycline Repressor, domain 2"/>
    <property type="match status" value="1"/>
</dbReference>
<reference evidence="6 7" key="1">
    <citation type="submission" date="2018-01" db="EMBL/GenBank/DDBJ databases">
        <title>Deinococcus koreensis sp. nov., a radiation-resistant bacterium isolated from river water.</title>
        <authorList>
            <person name="Choi A."/>
        </authorList>
    </citation>
    <scope>NUCLEOTIDE SEQUENCE [LARGE SCALE GENOMIC DNA]</scope>
    <source>
        <strain evidence="6 7">SJW1-2</strain>
    </source>
</reference>
<dbReference type="PANTHER" id="PTHR30055">
    <property type="entry name" value="HTH-TYPE TRANSCRIPTIONAL REGULATOR RUTR"/>
    <property type="match status" value="1"/>
</dbReference>
<protein>
    <recommendedName>
        <fullName evidence="5">HTH tetR-type domain-containing protein</fullName>
    </recommendedName>
</protein>
<dbReference type="GO" id="GO:0003700">
    <property type="term" value="F:DNA-binding transcription factor activity"/>
    <property type="evidence" value="ECO:0007669"/>
    <property type="project" value="TreeGrafter"/>
</dbReference>
<comment type="caution">
    <text evidence="6">The sequence shown here is derived from an EMBL/GenBank/DDBJ whole genome shotgun (WGS) entry which is preliminary data.</text>
</comment>
<accession>A0A2K3UTM1</accession>
<proteinExistence type="predicted"/>
<dbReference type="SUPFAM" id="SSF46689">
    <property type="entry name" value="Homeodomain-like"/>
    <property type="match status" value="1"/>
</dbReference>
<keyword evidence="7" id="KW-1185">Reference proteome</keyword>
<evidence type="ECO:0000259" key="5">
    <source>
        <dbReference type="PROSITE" id="PS50977"/>
    </source>
</evidence>
<dbReference type="PRINTS" id="PR00455">
    <property type="entry name" value="HTHTETR"/>
</dbReference>
<dbReference type="RefSeq" id="WP_103313855.1">
    <property type="nucleotide sequence ID" value="NZ_PPPD01000002.1"/>
</dbReference>
<dbReference type="OrthoDB" id="9808189at2"/>
<evidence type="ECO:0000256" key="1">
    <source>
        <dbReference type="ARBA" id="ARBA00023015"/>
    </source>
</evidence>
<gene>
    <name evidence="6" type="ORF">CVO96_18205</name>
</gene>
<keyword evidence="2 4" id="KW-0238">DNA-binding</keyword>
<dbReference type="EMBL" id="PPPD01000002">
    <property type="protein sequence ID" value="PNY79871.1"/>
    <property type="molecule type" value="Genomic_DNA"/>
</dbReference>
<dbReference type="PROSITE" id="PS01081">
    <property type="entry name" value="HTH_TETR_1"/>
    <property type="match status" value="1"/>
</dbReference>
<keyword evidence="1" id="KW-0805">Transcription regulation</keyword>
<evidence type="ECO:0000256" key="2">
    <source>
        <dbReference type="ARBA" id="ARBA00023125"/>
    </source>
</evidence>
<dbReference type="Pfam" id="PF00440">
    <property type="entry name" value="TetR_N"/>
    <property type="match status" value="1"/>
</dbReference>
<dbReference type="PROSITE" id="PS50977">
    <property type="entry name" value="HTH_TETR_2"/>
    <property type="match status" value="1"/>
</dbReference>
<dbReference type="InterPro" id="IPR050109">
    <property type="entry name" value="HTH-type_TetR-like_transc_reg"/>
</dbReference>
<organism evidence="6 7">
    <name type="scientific">Deinococcus koreensis</name>
    <dbReference type="NCBI Taxonomy" id="2054903"/>
    <lineage>
        <taxon>Bacteria</taxon>
        <taxon>Thermotogati</taxon>
        <taxon>Deinococcota</taxon>
        <taxon>Deinococci</taxon>
        <taxon>Deinococcales</taxon>
        <taxon>Deinococcaceae</taxon>
        <taxon>Deinococcus</taxon>
    </lineage>
</organism>
<dbReference type="FunFam" id="1.10.10.60:FF:000141">
    <property type="entry name" value="TetR family transcriptional regulator"/>
    <property type="match status" value="1"/>
</dbReference>
<dbReference type="InterPro" id="IPR001647">
    <property type="entry name" value="HTH_TetR"/>
</dbReference>
<sequence length="204" mass="22169">MNENLQAQLTATKQQHILDAAARVFAEKGFHAASIKDVAAAAGVAHGSIYTYFENKEALLLGLFDLMTTRTQAEVMPLLQAESDPRAFLRAAVYHPLAALTGGRAELFRIVISEALVNRAFAERVRTQLLDPMVLAAAGILERTVFAGALPPPDMALRVRAVTSLMLGAIVQRVLYDDVLEAHWDDFPDLLTDVLLSGLTGEQT</sequence>
<dbReference type="InterPro" id="IPR023772">
    <property type="entry name" value="DNA-bd_HTH_TetR-type_CS"/>
</dbReference>
<name>A0A2K3UTM1_9DEIO</name>
<dbReference type="GO" id="GO:0000976">
    <property type="term" value="F:transcription cis-regulatory region binding"/>
    <property type="evidence" value="ECO:0007669"/>
    <property type="project" value="TreeGrafter"/>
</dbReference>
<dbReference type="PANTHER" id="PTHR30055:SF226">
    <property type="entry name" value="HTH-TYPE TRANSCRIPTIONAL REGULATOR PKSA"/>
    <property type="match status" value="1"/>
</dbReference>
<evidence type="ECO:0000256" key="3">
    <source>
        <dbReference type="ARBA" id="ARBA00023163"/>
    </source>
</evidence>
<evidence type="ECO:0000313" key="6">
    <source>
        <dbReference type="EMBL" id="PNY79871.1"/>
    </source>
</evidence>
<dbReference type="SUPFAM" id="SSF48498">
    <property type="entry name" value="Tetracyclin repressor-like, C-terminal domain"/>
    <property type="match status" value="1"/>
</dbReference>
<evidence type="ECO:0000256" key="4">
    <source>
        <dbReference type="PROSITE-ProRule" id="PRU00335"/>
    </source>
</evidence>
<feature type="DNA-binding region" description="H-T-H motif" evidence="4">
    <location>
        <begin position="34"/>
        <end position="53"/>
    </location>
</feature>
<feature type="domain" description="HTH tetR-type" evidence="5">
    <location>
        <begin position="11"/>
        <end position="71"/>
    </location>
</feature>